<dbReference type="GO" id="GO:0004867">
    <property type="term" value="F:serine-type endopeptidase inhibitor activity"/>
    <property type="evidence" value="ECO:0007669"/>
    <property type="project" value="InterPro"/>
</dbReference>
<evidence type="ECO:0000256" key="1">
    <source>
        <dbReference type="SAM" id="SignalP"/>
    </source>
</evidence>
<dbReference type="EMBL" id="GADI01007238">
    <property type="protein sequence ID" value="JAA66570.1"/>
    <property type="molecule type" value="mRNA"/>
</dbReference>
<feature type="chain" id="PRO_5005515904" evidence="1">
    <location>
        <begin position="20"/>
        <end position="83"/>
    </location>
</feature>
<proteinExistence type="evidence at transcript level"/>
<protein>
    <submittedName>
        <fullName evidence="2">Putative salivary kunitz domain protein</fullName>
    </submittedName>
</protein>
<sequence length="83" mass="9159">MKATLVAICFLSAVAYSTARLSEQQCRMPVPSTSCASGENVRTIYYFDGNTNRCESKLSCGVGVNHFEKLECCQSECPYGKKF</sequence>
<dbReference type="AlphaFoldDB" id="A0A0K8R5Y6"/>
<evidence type="ECO:0000313" key="2">
    <source>
        <dbReference type="EMBL" id="JAA66570.1"/>
    </source>
</evidence>
<feature type="signal peptide" evidence="1">
    <location>
        <begin position="1"/>
        <end position="19"/>
    </location>
</feature>
<reference evidence="2" key="1">
    <citation type="submission" date="2012-12" db="EMBL/GenBank/DDBJ databases">
        <title>Identification and characterization of a phenylalanine ammonia-lyase gene family in Isatis indigotica Fort.</title>
        <authorList>
            <person name="Liu Q."/>
            <person name="Chen J."/>
            <person name="Zhou X."/>
            <person name="Di P."/>
            <person name="Xiao Y."/>
            <person name="Xuan H."/>
            <person name="Zhang L."/>
            <person name="Chen W."/>
        </authorList>
    </citation>
    <scope>NUCLEOTIDE SEQUENCE</scope>
    <source>
        <tissue evidence="2">Salivary gland</tissue>
    </source>
</reference>
<name>A0A0K8R5Y6_IXORI</name>
<dbReference type="SUPFAM" id="SSF57362">
    <property type="entry name" value="BPTI-like"/>
    <property type="match status" value="1"/>
</dbReference>
<dbReference type="InterPro" id="IPR036880">
    <property type="entry name" value="Kunitz_BPTI_sf"/>
</dbReference>
<keyword evidence="1" id="KW-0732">Signal</keyword>
<accession>A0A0K8R5Y6</accession>
<organism evidence="2">
    <name type="scientific">Ixodes ricinus</name>
    <name type="common">Common tick</name>
    <name type="synonym">Acarus ricinus</name>
    <dbReference type="NCBI Taxonomy" id="34613"/>
    <lineage>
        <taxon>Eukaryota</taxon>
        <taxon>Metazoa</taxon>
        <taxon>Ecdysozoa</taxon>
        <taxon>Arthropoda</taxon>
        <taxon>Chelicerata</taxon>
        <taxon>Arachnida</taxon>
        <taxon>Acari</taxon>
        <taxon>Parasitiformes</taxon>
        <taxon>Ixodida</taxon>
        <taxon>Ixodoidea</taxon>
        <taxon>Ixodidae</taxon>
        <taxon>Ixodinae</taxon>
        <taxon>Ixodes</taxon>
    </lineage>
</organism>
<dbReference type="Gene3D" id="4.10.410.10">
    <property type="entry name" value="Pancreatic trypsin inhibitor Kunitz domain"/>
    <property type="match status" value="1"/>
</dbReference>